<feature type="domain" description="Phage integrase N-terminal" evidence="1">
    <location>
        <begin position="53"/>
        <end position="146"/>
    </location>
</feature>
<dbReference type="Proteomes" id="UP000839639">
    <property type="component" value="Unassembled WGS sequence"/>
</dbReference>
<gene>
    <name evidence="2" type="ORF">DPK62_18950</name>
    <name evidence="3" type="ORF">G4I95_001870</name>
</gene>
<accession>A0A5W2M2E3</accession>
<evidence type="ECO:0000259" key="1">
    <source>
        <dbReference type="Pfam" id="PF24624"/>
    </source>
</evidence>
<evidence type="ECO:0000313" key="2">
    <source>
        <dbReference type="EMBL" id="EBW4470600.1"/>
    </source>
</evidence>
<reference evidence="2" key="2">
    <citation type="submission" date="2018-06" db="EMBL/GenBank/DDBJ databases">
        <authorList>
            <person name="Ashton P.M."/>
            <person name="Dallman T."/>
            <person name="Nair S."/>
            <person name="De Pinna E."/>
            <person name="Peters T."/>
            <person name="Grant K."/>
        </authorList>
    </citation>
    <scope>NUCLEOTIDE SEQUENCE [LARGE SCALE GENOMIC DNA]</scope>
    <source>
        <strain evidence="2">149361</strain>
    </source>
</reference>
<reference evidence="3" key="3">
    <citation type="submission" date="2018-07" db="EMBL/GenBank/DDBJ databases">
        <authorList>
            <consortium name="NCBI Pathogen Detection Project"/>
        </authorList>
    </citation>
    <scope>NUCLEOTIDE SEQUENCE</scope>
    <source>
        <strain evidence="3">10-8458</strain>
    </source>
</reference>
<name>A0A5W2M2E3_SALET</name>
<organism evidence="2">
    <name type="scientific">Salmonella enterica subsp. enterica serovar Lattenkamp</name>
    <dbReference type="NCBI Taxonomy" id="2564671"/>
    <lineage>
        <taxon>Bacteria</taxon>
        <taxon>Pseudomonadati</taxon>
        <taxon>Pseudomonadota</taxon>
        <taxon>Gammaproteobacteria</taxon>
        <taxon>Enterobacterales</taxon>
        <taxon>Enterobacteriaceae</taxon>
        <taxon>Salmonella</taxon>
    </lineage>
</organism>
<comment type="caution">
    <text evidence="2">The sequence shown here is derived from an EMBL/GenBank/DDBJ whole genome shotgun (WGS) entry which is preliminary data.</text>
</comment>
<proteinExistence type="predicted"/>
<dbReference type="Pfam" id="PF24624">
    <property type="entry name" value="Int_N"/>
    <property type="match status" value="1"/>
</dbReference>
<dbReference type="EMBL" id="DAASNA010000007">
    <property type="protein sequence ID" value="HAE6194689.1"/>
    <property type="molecule type" value="Genomic_DNA"/>
</dbReference>
<dbReference type="InterPro" id="IPR057084">
    <property type="entry name" value="Int_N"/>
</dbReference>
<reference evidence="3" key="1">
    <citation type="journal article" date="2018" name="Genome Biol.">
        <title>SKESA: strategic k-mer extension for scrupulous assemblies.</title>
        <authorList>
            <person name="Souvorov A."/>
            <person name="Agarwala R."/>
            <person name="Lipman D.J."/>
        </authorList>
    </citation>
    <scope>NUCLEOTIDE SEQUENCE</scope>
    <source>
        <strain evidence="3">10-8458</strain>
    </source>
</reference>
<dbReference type="AlphaFoldDB" id="A0A5W2M2E3"/>
<sequence length="173" mass="20567">MSIKKRPDGKWLVDIRPDGRNGKRIRRVCVTRREAEEFECQLIEHTKVSVELDRRRLSELCEIWWSFVDHEKNSIEKRNIEKTIRQMKDPMVYVINEDFIIEFIRLRAVIFGIRKTSITRDIYRLSGMFTKLISKGECEINPFKYIGLLIKRIHFGAWGSSIIVLPPNHHSLK</sequence>
<protein>
    <recommendedName>
        <fullName evidence="1">Phage integrase N-terminal domain-containing protein</fullName>
    </recommendedName>
</protein>
<dbReference type="EMBL" id="AAHIJD010000039">
    <property type="protein sequence ID" value="EBW4470600.1"/>
    <property type="molecule type" value="Genomic_DNA"/>
</dbReference>
<evidence type="ECO:0000313" key="3">
    <source>
        <dbReference type="EMBL" id="HAE6194689.1"/>
    </source>
</evidence>